<dbReference type="PRINTS" id="PR00077">
    <property type="entry name" value="GPDHDRGNASE"/>
</dbReference>
<sequence length="215" mass="23660">MITNLLDINCAVLMGANLANEVADNKFCETTIGIKCPGFGKLLKNAIQTDNFRVSIVEDTYTVEVCGALKNIVACAAGFCDGLGLGDNTKAAVIRIGLKEMIRFCKSFYPAGHVTTTFFESCGVADLITTCYGGRNRRLSEQFVKQKKSFEVLEAEMLNGQKLQGPQTAEEVGVLLKEKKLEDSFPLFIAVNLIAKNQLPVEKLIDYLRKEPESY</sequence>
<evidence type="ECO:0000313" key="9">
    <source>
        <dbReference type="EMBL" id="KAK4336528.1"/>
    </source>
</evidence>
<evidence type="ECO:0000256" key="2">
    <source>
        <dbReference type="ARBA" id="ARBA00023002"/>
    </source>
</evidence>
<dbReference type="InterPro" id="IPR011128">
    <property type="entry name" value="G3P_DH_NAD-dep_N"/>
</dbReference>
<dbReference type="Gene3D" id="1.10.1040.10">
    <property type="entry name" value="N-(1-d-carboxylethyl)-l-norvaline Dehydrogenase, domain 2"/>
    <property type="match status" value="1"/>
</dbReference>
<reference evidence="9" key="1">
    <citation type="submission" date="2023-12" db="EMBL/GenBank/DDBJ databases">
        <title>Genome assembly of Anisodus tanguticus.</title>
        <authorList>
            <person name="Wang Y.-J."/>
        </authorList>
    </citation>
    <scope>NUCLEOTIDE SEQUENCE</scope>
    <source>
        <strain evidence="9">KB-2021</strain>
        <tissue evidence="9">Leaf</tissue>
    </source>
</reference>
<keyword evidence="10" id="KW-1185">Reference proteome</keyword>
<dbReference type="GO" id="GO:0005829">
    <property type="term" value="C:cytosol"/>
    <property type="evidence" value="ECO:0007669"/>
    <property type="project" value="TreeGrafter"/>
</dbReference>
<evidence type="ECO:0000256" key="3">
    <source>
        <dbReference type="ARBA" id="ARBA00023027"/>
    </source>
</evidence>
<dbReference type="PANTHER" id="PTHR11728:SF8">
    <property type="entry name" value="GLYCEROL-3-PHOSPHATE DEHYDROGENASE [NAD(+)]-RELATED"/>
    <property type="match status" value="1"/>
</dbReference>
<evidence type="ECO:0000259" key="8">
    <source>
        <dbReference type="Pfam" id="PF07479"/>
    </source>
</evidence>
<dbReference type="FunFam" id="1.10.1040.10:FF:000004">
    <property type="entry name" value="Glycerol-3-phosphate dehydrogenase [NAD(+)]"/>
    <property type="match status" value="1"/>
</dbReference>
<dbReference type="PROSITE" id="PS00957">
    <property type="entry name" value="NAD_G3PDH"/>
    <property type="match status" value="1"/>
</dbReference>
<dbReference type="GO" id="GO:0046168">
    <property type="term" value="P:glycerol-3-phosphate catabolic process"/>
    <property type="evidence" value="ECO:0007669"/>
    <property type="project" value="UniProtKB-UniRule"/>
</dbReference>
<dbReference type="Pfam" id="PF01210">
    <property type="entry name" value="NAD_Gly3P_dh_N"/>
    <property type="match status" value="1"/>
</dbReference>
<dbReference type="InterPro" id="IPR008927">
    <property type="entry name" value="6-PGluconate_DH-like_C_sf"/>
</dbReference>
<feature type="domain" description="Glycerol-3-phosphate dehydrogenase NAD-dependent C-terminal" evidence="8">
    <location>
        <begin position="59"/>
        <end position="205"/>
    </location>
</feature>
<feature type="domain" description="Glycerol-3-phosphate dehydrogenase NAD-dependent N-terminal" evidence="7">
    <location>
        <begin position="4"/>
        <end position="36"/>
    </location>
</feature>
<evidence type="ECO:0000256" key="4">
    <source>
        <dbReference type="ARBA" id="ARBA00048683"/>
    </source>
</evidence>
<comment type="similarity">
    <text evidence="1 5">Belongs to the NAD-dependent glycerol-3-phosphate dehydrogenase family.</text>
</comment>
<gene>
    <name evidence="9" type="ORF">RND71_044244</name>
</gene>
<protein>
    <recommendedName>
        <fullName evidence="6">Glycerol-3-phosphate dehydrogenase [NAD(+)]</fullName>
        <ecNumber evidence="6">1.1.1.8</ecNumber>
    </recommendedName>
</protein>
<dbReference type="AlphaFoldDB" id="A0AAE1QPZ9"/>
<dbReference type="SUPFAM" id="SSF48179">
    <property type="entry name" value="6-phosphogluconate dehydrogenase C-terminal domain-like"/>
    <property type="match status" value="1"/>
</dbReference>
<keyword evidence="3 5" id="KW-0520">NAD</keyword>
<dbReference type="InterPro" id="IPR013328">
    <property type="entry name" value="6PGD_dom2"/>
</dbReference>
<comment type="caution">
    <text evidence="9">The sequence shown here is derived from an EMBL/GenBank/DDBJ whole genome shotgun (WGS) entry which is preliminary data.</text>
</comment>
<evidence type="ECO:0000256" key="1">
    <source>
        <dbReference type="ARBA" id="ARBA00011009"/>
    </source>
</evidence>
<dbReference type="Gene3D" id="3.40.50.720">
    <property type="entry name" value="NAD(P)-binding Rossmann-like Domain"/>
    <property type="match status" value="1"/>
</dbReference>
<dbReference type="EC" id="1.1.1.8" evidence="6"/>
<proteinExistence type="inferred from homology"/>
<evidence type="ECO:0000256" key="6">
    <source>
        <dbReference type="RuleBase" id="RU361243"/>
    </source>
</evidence>
<accession>A0AAE1QPZ9</accession>
<dbReference type="Pfam" id="PF07479">
    <property type="entry name" value="NAD_Gly3P_dh_C"/>
    <property type="match status" value="1"/>
</dbReference>
<dbReference type="PANTHER" id="PTHR11728">
    <property type="entry name" value="GLYCEROL-3-PHOSPHATE DEHYDROGENASE"/>
    <property type="match status" value="1"/>
</dbReference>
<dbReference type="GO" id="GO:0051287">
    <property type="term" value="F:NAD binding"/>
    <property type="evidence" value="ECO:0007669"/>
    <property type="project" value="UniProtKB-UniRule"/>
</dbReference>
<dbReference type="InterPro" id="IPR006168">
    <property type="entry name" value="G3P_DH_NAD-dep"/>
</dbReference>
<keyword evidence="2 5" id="KW-0560">Oxidoreductase</keyword>
<evidence type="ECO:0000313" key="10">
    <source>
        <dbReference type="Proteomes" id="UP001291623"/>
    </source>
</evidence>
<dbReference type="Proteomes" id="UP001291623">
    <property type="component" value="Unassembled WGS sequence"/>
</dbReference>
<name>A0AAE1QPZ9_9SOLA</name>
<dbReference type="GO" id="GO:0005975">
    <property type="term" value="P:carbohydrate metabolic process"/>
    <property type="evidence" value="ECO:0007669"/>
    <property type="project" value="InterPro"/>
</dbReference>
<dbReference type="EMBL" id="JAVYJV010000131">
    <property type="protein sequence ID" value="KAK4336528.1"/>
    <property type="molecule type" value="Genomic_DNA"/>
</dbReference>
<evidence type="ECO:0000256" key="5">
    <source>
        <dbReference type="RuleBase" id="RU000437"/>
    </source>
</evidence>
<dbReference type="GO" id="GO:0141152">
    <property type="term" value="F:glycerol-3-phosphate dehydrogenase (NAD+) activity"/>
    <property type="evidence" value="ECO:0007669"/>
    <property type="project" value="UniProtKB-UniRule"/>
</dbReference>
<comment type="catalytic activity">
    <reaction evidence="4 6">
        <text>sn-glycerol 3-phosphate + NAD(+) = dihydroxyacetone phosphate + NADH + H(+)</text>
        <dbReference type="Rhea" id="RHEA:11092"/>
        <dbReference type="ChEBI" id="CHEBI:15378"/>
        <dbReference type="ChEBI" id="CHEBI:57540"/>
        <dbReference type="ChEBI" id="CHEBI:57597"/>
        <dbReference type="ChEBI" id="CHEBI:57642"/>
        <dbReference type="ChEBI" id="CHEBI:57945"/>
        <dbReference type="EC" id="1.1.1.8"/>
    </reaction>
</comment>
<evidence type="ECO:0000259" key="7">
    <source>
        <dbReference type="Pfam" id="PF01210"/>
    </source>
</evidence>
<dbReference type="InterPro" id="IPR006109">
    <property type="entry name" value="G3P_DH_NAD-dep_C"/>
</dbReference>
<organism evidence="9 10">
    <name type="scientific">Anisodus tanguticus</name>
    <dbReference type="NCBI Taxonomy" id="243964"/>
    <lineage>
        <taxon>Eukaryota</taxon>
        <taxon>Viridiplantae</taxon>
        <taxon>Streptophyta</taxon>
        <taxon>Embryophyta</taxon>
        <taxon>Tracheophyta</taxon>
        <taxon>Spermatophyta</taxon>
        <taxon>Magnoliopsida</taxon>
        <taxon>eudicotyledons</taxon>
        <taxon>Gunneridae</taxon>
        <taxon>Pentapetalae</taxon>
        <taxon>asterids</taxon>
        <taxon>lamiids</taxon>
        <taxon>Solanales</taxon>
        <taxon>Solanaceae</taxon>
        <taxon>Solanoideae</taxon>
        <taxon>Hyoscyameae</taxon>
        <taxon>Anisodus</taxon>
    </lineage>
</organism>